<protein>
    <submittedName>
        <fullName evidence="1">Uncharacterized protein</fullName>
    </submittedName>
</protein>
<dbReference type="Ensembl" id="ENSSMRT00000012803.1">
    <property type="protein sequence ID" value="ENSSMRP00000010993.1"/>
    <property type="gene ID" value="ENSSMRG00000008671.1"/>
</dbReference>
<accession>A0A8D0BNE4</accession>
<proteinExistence type="predicted"/>
<dbReference type="Proteomes" id="UP000694421">
    <property type="component" value="Unplaced"/>
</dbReference>
<reference evidence="1" key="2">
    <citation type="submission" date="2025-09" db="UniProtKB">
        <authorList>
            <consortium name="Ensembl"/>
        </authorList>
    </citation>
    <scope>IDENTIFICATION</scope>
</reference>
<keyword evidence="2" id="KW-1185">Reference proteome</keyword>
<dbReference type="AlphaFoldDB" id="A0A8D0BNE4"/>
<name>A0A8D0BNE4_SALMN</name>
<reference evidence="1" key="1">
    <citation type="submission" date="2025-08" db="UniProtKB">
        <authorList>
            <consortium name="Ensembl"/>
        </authorList>
    </citation>
    <scope>IDENTIFICATION</scope>
</reference>
<organism evidence="1 2">
    <name type="scientific">Salvator merianae</name>
    <name type="common">Argentine black and white tegu</name>
    <name type="synonym">Tupinambis merianae</name>
    <dbReference type="NCBI Taxonomy" id="96440"/>
    <lineage>
        <taxon>Eukaryota</taxon>
        <taxon>Metazoa</taxon>
        <taxon>Chordata</taxon>
        <taxon>Craniata</taxon>
        <taxon>Vertebrata</taxon>
        <taxon>Euteleostomi</taxon>
        <taxon>Lepidosauria</taxon>
        <taxon>Squamata</taxon>
        <taxon>Bifurcata</taxon>
        <taxon>Unidentata</taxon>
        <taxon>Episquamata</taxon>
        <taxon>Laterata</taxon>
        <taxon>Teiioidea</taxon>
        <taxon>Teiidae</taxon>
        <taxon>Salvator</taxon>
    </lineage>
</organism>
<sequence>MMDFVVIEKTSAQARKKVQEVVYFAAAICDVRCKVEYVGINQEEGAEMGTNEDGVFVMDGVCAASQIITDLSSGSARFFF</sequence>
<evidence type="ECO:0000313" key="2">
    <source>
        <dbReference type="Proteomes" id="UP000694421"/>
    </source>
</evidence>
<evidence type="ECO:0000313" key="1">
    <source>
        <dbReference type="Ensembl" id="ENSSMRP00000010993.1"/>
    </source>
</evidence>